<evidence type="ECO:0000256" key="5">
    <source>
        <dbReference type="ARBA" id="ARBA00022801"/>
    </source>
</evidence>
<keyword evidence="12" id="KW-1185">Reference proteome</keyword>
<dbReference type="STRING" id="4232.A0A251V5D9"/>
<evidence type="ECO:0000256" key="7">
    <source>
        <dbReference type="RuleBase" id="RU004335"/>
    </source>
</evidence>
<evidence type="ECO:0000256" key="3">
    <source>
        <dbReference type="ARBA" id="ARBA00012780"/>
    </source>
</evidence>
<evidence type="ECO:0000256" key="2">
    <source>
        <dbReference type="ARBA" id="ARBA00008773"/>
    </source>
</evidence>
<dbReference type="GO" id="GO:0005975">
    <property type="term" value="P:carbohydrate metabolic process"/>
    <property type="evidence" value="ECO:0007669"/>
    <property type="project" value="InterPro"/>
</dbReference>
<proteinExistence type="inferred from homology"/>
<evidence type="ECO:0000313" key="12">
    <source>
        <dbReference type="Proteomes" id="UP000215914"/>
    </source>
</evidence>
<dbReference type="AlphaFoldDB" id="A0A251V5D9"/>
<dbReference type="GO" id="GO:0005886">
    <property type="term" value="C:plasma membrane"/>
    <property type="evidence" value="ECO:0000318"/>
    <property type="project" value="GO_Central"/>
</dbReference>
<reference evidence="10 12" key="1">
    <citation type="journal article" date="2017" name="Nature">
        <title>The sunflower genome provides insights into oil metabolism, flowering and Asterid evolution.</title>
        <authorList>
            <person name="Badouin H."/>
            <person name="Gouzy J."/>
            <person name="Grassa C.J."/>
            <person name="Murat F."/>
            <person name="Staton S.E."/>
            <person name="Cottret L."/>
            <person name="Lelandais-Briere C."/>
            <person name="Owens G.L."/>
            <person name="Carrere S."/>
            <person name="Mayjonade B."/>
            <person name="Legrand L."/>
            <person name="Gill N."/>
            <person name="Kane N.C."/>
            <person name="Bowers J.E."/>
            <person name="Hubner S."/>
            <person name="Bellec A."/>
            <person name="Berard A."/>
            <person name="Berges H."/>
            <person name="Blanchet N."/>
            <person name="Boniface M.C."/>
            <person name="Brunel D."/>
            <person name="Catrice O."/>
            <person name="Chaidir N."/>
            <person name="Claudel C."/>
            <person name="Donnadieu C."/>
            <person name="Faraut T."/>
            <person name="Fievet G."/>
            <person name="Helmstetter N."/>
            <person name="King M."/>
            <person name="Knapp S.J."/>
            <person name="Lai Z."/>
            <person name="Le Paslier M.C."/>
            <person name="Lippi Y."/>
            <person name="Lorenzon L."/>
            <person name="Mandel J.R."/>
            <person name="Marage G."/>
            <person name="Marchand G."/>
            <person name="Marquand E."/>
            <person name="Bret-Mestries E."/>
            <person name="Morien E."/>
            <person name="Nambeesan S."/>
            <person name="Nguyen T."/>
            <person name="Pegot-Espagnet P."/>
            <person name="Pouilly N."/>
            <person name="Raftis F."/>
            <person name="Sallet E."/>
            <person name="Schiex T."/>
            <person name="Thomas J."/>
            <person name="Vandecasteele C."/>
            <person name="Vares D."/>
            <person name="Vear F."/>
            <person name="Vautrin S."/>
            <person name="Crespi M."/>
            <person name="Mangin B."/>
            <person name="Burke J.M."/>
            <person name="Salse J."/>
            <person name="Munos S."/>
            <person name="Vincourt P."/>
            <person name="Rieseberg L.H."/>
            <person name="Langlade N.B."/>
        </authorList>
    </citation>
    <scope>NUCLEOTIDE SEQUENCE [LARGE SCALE GENOMIC DNA]</scope>
    <source>
        <strain evidence="12">cv. SF193</strain>
        <tissue evidence="10">Leaves</tissue>
    </source>
</reference>
<evidence type="ECO:0000256" key="4">
    <source>
        <dbReference type="ARBA" id="ARBA00022729"/>
    </source>
</evidence>
<dbReference type="PANTHER" id="PTHR32227">
    <property type="entry name" value="GLUCAN ENDO-1,3-BETA-GLUCOSIDASE BG1-RELATED-RELATED"/>
    <property type="match status" value="1"/>
</dbReference>
<dbReference type="SUPFAM" id="SSF51445">
    <property type="entry name" value="(Trans)glycosidases"/>
    <property type="match status" value="1"/>
</dbReference>
<evidence type="ECO:0000256" key="8">
    <source>
        <dbReference type="SAM" id="Phobius"/>
    </source>
</evidence>
<dbReference type="Proteomes" id="UP000215914">
    <property type="component" value="Chromosome 3"/>
</dbReference>
<dbReference type="InterPro" id="IPR017853">
    <property type="entry name" value="GH"/>
</dbReference>
<dbReference type="InterPro" id="IPR044965">
    <property type="entry name" value="Glyco_hydro_17_plant"/>
</dbReference>
<gene>
    <name evidence="11" type="ORF">HannXRQ_Chr03g0063131</name>
    <name evidence="10" type="ORF">HanXRQr2_Chr03g0090861</name>
</gene>
<keyword evidence="5 11" id="KW-0378">Hydrolase</keyword>
<dbReference type="Gene3D" id="3.20.20.80">
    <property type="entry name" value="Glycosidases"/>
    <property type="match status" value="1"/>
</dbReference>
<feature type="transmembrane region" description="Helical" evidence="8">
    <location>
        <begin position="374"/>
        <end position="393"/>
    </location>
</feature>
<dbReference type="FunFam" id="3.20.20.80:FF:000005">
    <property type="entry name" value="Glucan endo-1,3-beta-glucosidase 14"/>
    <property type="match status" value="1"/>
</dbReference>
<keyword evidence="8" id="KW-1133">Transmembrane helix</keyword>
<keyword evidence="8" id="KW-0812">Transmembrane</keyword>
<accession>A0A251V5D9</accession>
<name>A0A251V5D9_HELAN</name>
<evidence type="ECO:0000313" key="10">
    <source>
        <dbReference type="EMBL" id="KAF5812812.1"/>
    </source>
</evidence>
<dbReference type="EC" id="3.2.1.39" evidence="3"/>
<reference evidence="11" key="2">
    <citation type="submission" date="2017-02" db="EMBL/GenBank/DDBJ databases">
        <title>Sunflower complete genome.</title>
        <authorList>
            <person name="Langlade N."/>
            <person name="Munos S."/>
        </authorList>
    </citation>
    <scope>NUCLEOTIDE SEQUENCE [LARGE SCALE GENOMIC DNA]</scope>
    <source>
        <tissue evidence="11">Leaves</tissue>
    </source>
</reference>
<evidence type="ECO:0000256" key="6">
    <source>
        <dbReference type="ARBA" id="ARBA00023295"/>
    </source>
</evidence>
<protein>
    <recommendedName>
        <fullName evidence="3">glucan endo-1,3-beta-D-glucosidase</fullName>
        <ecNumber evidence="3">3.2.1.39</ecNumber>
    </recommendedName>
</protein>
<comment type="similarity">
    <text evidence="2 7">Belongs to the glycosyl hydrolase 17 family.</text>
</comment>
<dbReference type="EMBL" id="MNCJ02000318">
    <property type="protein sequence ID" value="KAF5812812.1"/>
    <property type="molecule type" value="Genomic_DNA"/>
</dbReference>
<evidence type="ECO:0000256" key="9">
    <source>
        <dbReference type="SAM" id="SignalP"/>
    </source>
</evidence>
<organism evidence="11 12">
    <name type="scientific">Helianthus annuus</name>
    <name type="common">Common sunflower</name>
    <dbReference type="NCBI Taxonomy" id="4232"/>
    <lineage>
        <taxon>Eukaryota</taxon>
        <taxon>Viridiplantae</taxon>
        <taxon>Streptophyta</taxon>
        <taxon>Embryophyta</taxon>
        <taxon>Tracheophyta</taxon>
        <taxon>Spermatophyta</taxon>
        <taxon>Magnoliopsida</taxon>
        <taxon>eudicotyledons</taxon>
        <taxon>Gunneridae</taxon>
        <taxon>Pentapetalae</taxon>
        <taxon>asterids</taxon>
        <taxon>campanulids</taxon>
        <taxon>Asterales</taxon>
        <taxon>Asteraceae</taxon>
        <taxon>Asteroideae</taxon>
        <taxon>Heliantheae alliance</taxon>
        <taxon>Heliantheae</taxon>
        <taxon>Helianthus</taxon>
    </lineage>
</organism>
<dbReference type="InterPro" id="IPR000490">
    <property type="entry name" value="Glyco_hydro_17"/>
</dbReference>
<evidence type="ECO:0000256" key="1">
    <source>
        <dbReference type="ARBA" id="ARBA00000382"/>
    </source>
</evidence>
<keyword evidence="6 10" id="KW-0326">Glycosidase</keyword>
<dbReference type="GO" id="GO:0042973">
    <property type="term" value="F:glucan endo-1,3-beta-D-glucosidase activity"/>
    <property type="evidence" value="ECO:0007669"/>
    <property type="project" value="UniProtKB-EC"/>
</dbReference>
<dbReference type="OMA" id="YVPNTHI"/>
<dbReference type="Gramene" id="mRNA:HanXRQr2_Chr03g0090861">
    <property type="protein sequence ID" value="mRNA:HanXRQr2_Chr03g0090861"/>
    <property type="gene ID" value="HanXRQr2_Chr03g0090861"/>
</dbReference>
<dbReference type="OrthoDB" id="666604at2759"/>
<feature type="signal peptide" evidence="9">
    <location>
        <begin position="1"/>
        <end position="26"/>
    </location>
</feature>
<dbReference type="EMBL" id="CM007892">
    <property type="protein sequence ID" value="OTG30316.1"/>
    <property type="molecule type" value="Genomic_DNA"/>
</dbReference>
<comment type="catalytic activity">
    <reaction evidence="1">
        <text>Hydrolysis of (1-&gt;3)-beta-D-glucosidic linkages in (1-&gt;3)-beta-D-glucans.</text>
        <dbReference type="EC" id="3.2.1.39"/>
    </reaction>
</comment>
<dbReference type="FunCoup" id="A0A251V5D9">
    <property type="interactions" value="743"/>
</dbReference>
<dbReference type="Pfam" id="PF00332">
    <property type="entry name" value="Glyco_hydro_17"/>
    <property type="match status" value="1"/>
</dbReference>
<feature type="chain" id="PRO_5012287194" description="glucan endo-1,3-beta-D-glucosidase" evidence="9">
    <location>
        <begin position="27"/>
        <end position="395"/>
    </location>
</feature>
<reference evidence="10" key="3">
    <citation type="submission" date="2020-06" db="EMBL/GenBank/DDBJ databases">
        <title>Helianthus annuus Genome sequencing and assembly Release 2.</title>
        <authorList>
            <person name="Gouzy J."/>
            <person name="Langlade N."/>
            <person name="Munos S."/>
        </authorList>
    </citation>
    <scope>NUCLEOTIDE SEQUENCE</scope>
    <source>
        <tissue evidence="10">Leaves</tissue>
    </source>
</reference>
<sequence>MKICRSFGGCFFLLLVFFVQKGNVTAKAFTGTYGINYGRLANNIPSPKQVVRLLKAAKIKNVRIYDSDHSVLDAFSGSGLDLVIGVNNGLVKDMSDNADRALNWVKENVHAYVPNTHIVGIAVGNEVLGSGDLDLESALYGAVRNIYNATRKLQLDRVVQITTAHSQLVFSNSYPPSSCVFKEEVVQNMKRLLDLFTQIGSPFCLNAYPFLAYMGNPDHIDINYALFKPTDGIYDEKSKLHYDNMLDAQIDAAYAALEDAGFSKMEVIVTETGWASHGDEKEGAATPANARTYNYNLRKRLSKRKGTPRRPKSMLKAYVFALFNENLKTGAGSERNFGLYKPDGKIAYDIGFPALKSSSTSSRFSIKELGLQSWHSSYILVVTACSSALYLFLRS</sequence>
<keyword evidence="4 9" id="KW-0732">Signal</keyword>
<evidence type="ECO:0000313" key="11">
    <source>
        <dbReference type="EMBL" id="OTG30316.1"/>
    </source>
</evidence>
<dbReference type="InParanoid" id="A0A251V5D9"/>
<keyword evidence="8" id="KW-0472">Membrane</keyword>